<dbReference type="EMBL" id="JAHLFG010000074">
    <property type="protein sequence ID" value="MBU3827189.1"/>
    <property type="molecule type" value="Genomic_DNA"/>
</dbReference>
<evidence type="ECO:0000313" key="2">
    <source>
        <dbReference type="Proteomes" id="UP000824150"/>
    </source>
</evidence>
<accession>A0A9E2KPR2</accession>
<organism evidence="1 2">
    <name type="scientific">Candidatus Anaerobiospirillum merdipullorum</name>
    <dbReference type="NCBI Taxonomy" id="2838450"/>
    <lineage>
        <taxon>Bacteria</taxon>
        <taxon>Pseudomonadati</taxon>
        <taxon>Pseudomonadota</taxon>
        <taxon>Gammaproteobacteria</taxon>
        <taxon>Aeromonadales</taxon>
        <taxon>Succinivibrionaceae</taxon>
        <taxon>Anaerobiospirillum</taxon>
    </lineage>
</organism>
<name>A0A9E2KPR2_9GAMM</name>
<reference evidence="1" key="2">
    <citation type="submission" date="2021-04" db="EMBL/GenBank/DDBJ databases">
        <authorList>
            <person name="Gilroy R."/>
        </authorList>
    </citation>
    <scope>NUCLEOTIDE SEQUENCE</scope>
    <source>
        <strain evidence="1">687</strain>
    </source>
</reference>
<dbReference type="Proteomes" id="UP000824150">
    <property type="component" value="Unassembled WGS sequence"/>
</dbReference>
<sequence length="239" mass="25732">MLANVKLWQTTLKQALTLPGVQVNREKFLRHILPQVGVDELTVARLCAGATLVSLPLDRIDIAAKRCIRRHSAQVSAISAISGIPGGITGAVSVPADLLQYLWHVLVLAQKLSYLYGYPSLTDEHGKLTAKGQLVLTLLCGLMFGDDNAKAALHMVMRKLKGEKVPLKEMKSPLLTIAKGSAAFLGKGLSKALAARGLTRLVPVISALTAGAMTLQSFYPKACTLQQSLREHYIGKLNT</sequence>
<evidence type="ECO:0008006" key="3">
    <source>
        <dbReference type="Google" id="ProtNLM"/>
    </source>
</evidence>
<proteinExistence type="predicted"/>
<protein>
    <recommendedName>
        <fullName evidence="3">EcsC family protein</fullName>
    </recommendedName>
</protein>
<gene>
    <name evidence="1" type="ORF">IAA31_06845</name>
</gene>
<comment type="caution">
    <text evidence="1">The sequence shown here is derived from an EMBL/GenBank/DDBJ whole genome shotgun (WGS) entry which is preliminary data.</text>
</comment>
<dbReference type="AlphaFoldDB" id="A0A9E2KPR2"/>
<evidence type="ECO:0000313" key="1">
    <source>
        <dbReference type="EMBL" id="MBU3827189.1"/>
    </source>
</evidence>
<reference evidence="1" key="1">
    <citation type="journal article" date="2021" name="PeerJ">
        <title>Extensive microbial diversity within the chicken gut microbiome revealed by metagenomics and culture.</title>
        <authorList>
            <person name="Gilroy R."/>
            <person name="Ravi A."/>
            <person name="Getino M."/>
            <person name="Pursley I."/>
            <person name="Horton D.L."/>
            <person name="Alikhan N.F."/>
            <person name="Baker D."/>
            <person name="Gharbi K."/>
            <person name="Hall N."/>
            <person name="Watson M."/>
            <person name="Adriaenssens E.M."/>
            <person name="Foster-Nyarko E."/>
            <person name="Jarju S."/>
            <person name="Secka A."/>
            <person name="Antonio M."/>
            <person name="Oren A."/>
            <person name="Chaudhuri R.R."/>
            <person name="La Ragione R."/>
            <person name="Hildebrand F."/>
            <person name="Pallen M.J."/>
        </authorList>
    </citation>
    <scope>NUCLEOTIDE SEQUENCE</scope>
    <source>
        <strain evidence="1">687</strain>
    </source>
</reference>